<dbReference type="InterPro" id="IPR001466">
    <property type="entry name" value="Beta-lactam-related"/>
</dbReference>
<dbReference type="Proteomes" id="UP000501705">
    <property type="component" value="Chromosome"/>
</dbReference>
<feature type="region of interest" description="Disordered" evidence="1">
    <location>
        <begin position="74"/>
        <end position="93"/>
    </location>
</feature>
<evidence type="ECO:0000256" key="1">
    <source>
        <dbReference type="SAM" id="MobiDB-lite"/>
    </source>
</evidence>
<dbReference type="Pfam" id="PF00144">
    <property type="entry name" value="Beta-lactamase"/>
    <property type="match status" value="1"/>
</dbReference>
<name>A0A6G9XZ69_NOCBR</name>
<accession>A0A6G9XZ69</accession>
<reference evidence="3 4" key="1">
    <citation type="journal article" date="2019" name="ACS Chem. Biol.">
        <title>Identification and Mobilization of a Cryptic Antibiotic Biosynthesis Gene Locus from a Human-Pathogenic Nocardia Isolate.</title>
        <authorList>
            <person name="Herisse M."/>
            <person name="Ishida K."/>
            <person name="Porter J.L."/>
            <person name="Howden B."/>
            <person name="Hertweck C."/>
            <person name="Stinear T.P."/>
            <person name="Pidot S.J."/>
        </authorList>
    </citation>
    <scope>NUCLEOTIDE SEQUENCE [LARGE SCALE GENOMIC DNA]</scope>
    <source>
        <strain evidence="3 4">AUSMDU00024985</strain>
    </source>
</reference>
<dbReference type="InterPro" id="IPR050789">
    <property type="entry name" value="Diverse_Enzym_Activities"/>
</dbReference>
<dbReference type="EMBL" id="CP046171">
    <property type="protein sequence ID" value="QIS06150.1"/>
    <property type="molecule type" value="Genomic_DNA"/>
</dbReference>
<dbReference type="PANTHER" id="PTHR43283:SF7">
    <property type="entry name" value="BETA-LACTAMASE-RELATED DOMAIN-CONTAINING PROTEIN"/>
    <property type="match status" value="1"/>
</dbReference>
<feature type="region of interest" description="Disordered" evidence="1">
    <location>
        <begin position="28"/>
        <end position="52"/>
    </location>
</feature>
<protein>
    <submittedName>
        <fullName evidence="3">Serine hydrolase</fullName>
    </submittedName>
</protein>
<feature type="region of interest" description="Disordered" evidence="1">
    <location>
        <begin position="113"/>
        <end position="142"/>
    </location>
</feature>
<sequence>MHGGLPVWAGYAGRCALLLPGRYRDHGYGTTDRAHRRNPVQPGQLRRDGAVLRQPRLRRDAALRLLQFAARNADSGVGGGNRPESGREFPAVRQGRSVTDRLRWALRRRPGLVTGRDGVSADRGADRSEAAGRRRPRATAGAAEHRCAGARPHLLPDRLQRLRRARLRVGSLVGVQHPVHRAGLDRECSRRDALRSGRRTRGIPGLRCGTGLAEVSGLRRRHRQAVLRRPRLEVEGRQEFLQRRTQRPRGRTRPMTEARTAARGLTVPRRAAWCAAVILAAASLGTPAAYAESPGASTCAEPAPGQTIPRATPEDVRMDPVKLTDAIDFGTRAGGVAVQVYRHGCLIGDRTPTGNVPLPLASATKGVTAMIVGRAVTQGYFGVDDPLSRFFPQADAAHADLTVRQVLTQTTGLHFSWPADLAGLQTDSVLQTLAAPAEHAPDSTFQYAQNVIALLSEIIKRTTGSDFQDYAQRELFQPLGIERGNWIWLRDRSGNTAVNGGLAMRPDDLARLGRLMLQQGRWAAHQLIDADYIAQATTGTAANPGYGFLTWLNSGDTYKGTEVPTAIAYDRPQFPGAPRDMYSFEGALGQFVTVIPSRDMVVIRMGIPLRIDLSNPVGMLTGSGNPDNKELYQRIAAAVADVPAEPYVDPYGLGHPPLPIKSLDDLAKVVDPVNAASILLGVGPYASTACNILWCNGKPVPLDVFRLIIDVGGQVAGAVLALGNTPR</sequence>
<organism evidence="3 4">
    <name type="scientific">Nocardia brasiliensis</name>
    <dbReference type="NCBI Taxonomy" id="37326"/>
    <lineage>
        <taxon>Bacteria</taxon>
        <taxon>Bacillati</taxon>
        <taxon>Actinomycetota</taxon>
        <taxon>Actinomycetes</taxon>
        <taxon>Mycobacteriales</taxon>
        <taxon>Nocardiaceae</taxon>
        <taxon>Nocardia</taxon>
    </lineage>
</organism>
<dbReference type="Gene3D" id="3.40.710.10">
    <property type="entry name" value="DD-peptidase/beta-lactamase superfamily"/>
    <property type="match status" value="1"/>
</dbReference>
<dbReference type="SUPFAM" id="SSF56601">
    <property type="entry name" value="beta-lactamase/transpeptidase-like"/>
    <property type="match status" value="1"/>
</dbReference>
<gene>
    <name evidence="3" type="ORF">F5X71_30990</name>
</gene>
<dbReference type="GO" id="GO:0016787">
    <property type="term" value="F:hydrolase activity"/>
    <property type="evidence" value="ECO:0007669"/>
    <property type="project" value="UniProtKB-KW"/>
</dbReference>
<dbReference type="AlphaFoldDB" id="A0A6G9XZ69"/>
<dbReference type="PANTHER" id="PTHR43283">
    <property type="entry name" value="BETA-LACTAMASE-RELATED"/>
    <property type="match status" value="1"/>
</dbReference>
<evidence type="ECO:0000259" key="2">
    <source>
        <dbReference type="Pfam" id="PF00144"/>
    </source>
</evidence>
<dbReference type="InterPro" id="IPR012338">
    <property type="entry name" value="Beta-lactam/transpept-like"/>
</dbReference>
<feature type="compositionally biased region" description="Basic and acidic residues" evidence="1">
    <location>
        <begin position="119"/>
        <end position="132"/>
    </location>
</feature>
<keyword evidence="3" id="KW-0378">Hydrolase</keyword>
<evidence type="ECO:0000313" key="3">
    <source>
        <dbReference type="EMBL" id="QIS06150.1"/>
    </source>
</evidence>
<evidence type="ECO:0000313" key="4">
    <source>
        <dbReference type="Proteomes" id="UP000501705"/>
    </source>
</evidence>
<proteinExistence type="predicted"/>
<feature type="domain" description="Beta-lactamase-related" evidence="2">
    <location>
        <begin position="331"/>
        <end position="604"/>
    </location>
</feature>